<reference evidence="1 2" key="1">
    <citation type="submission" date="2015-08" db="EMBL/GenBank/DDBJ databases">
        <title>Ancestral chromatin configuration constrains chromatin evolution on differentiating sex chromosomes in Drosophila.</title>
        <authorList>
            <person name="Zhou Q."/>
            <person name="Bachtrog D."/>
        </authorList>
    </citation>
    <scope>NUCLEOTIDE SEQUENCE [LARGE SCALE GENOMIC DNA]</scope>
    <source>
        <tissue evidence="1">Whole larvae</tissue>
    </source>
</reference>
<evidence type="ECO:0000313" key="2">
    <source>
        <dbReference type="Proteomes" id="UP000494163"/>
    </source>
</evidence>
<keyword evidence="2" id="KW-1185">Reference proteome</keyword>
<protein>
    <submittedName>
        <fullName evidence="1">CG31226</fullName>
    </submittedName>
</protein>
<gene>
    <name evidence="1" type="ORF">Dbus_chr2Lg2454</name>
</gene>
<dbReference type="Proteomes" id="UP000494163">
    <property type="component" value="Chromosome 2L"/>
</dbReference>
<proteinExistence type="predicted"/>
<dbReference type="AlphaFoldDB" id="A0A0M3QUC0"/>
<sequence>MFGQSCYPGACIGSCGGCGPSGFYDSCYGPFNGPFNSWCGPSGPGFWHGRCC</sequence>
<organism evidence="1 2">
    <name type="scientific">Drosophila busckii</name>
    <name type="common">Fruit fly</name>
    <dbReference type="NCBI Taxonomy" id="30019"/>
    <lineage>
        <taxon>Eukaryota</taxon>
        <taxon>Metazoa</taxon>
        <taxon>Ecdysozoa</taxon>
        <taxon>Arthropoda</taxon>
        <taxon>Hexapoda</taxon>
        <taxon>Insecta</taxon>
        <taxon>Pterygota</taxon>
        <taxon>Neoptera</taxon>
        <taxon>Endopterygota</taxon>
        <taxon>Diptera</taxon>
        <taxon>Brachycera</taxon>
        <taxon>Muscomorpha</taxon>
        <taxon>Ephydroidea</taxon>
        <taxon>Drosophilidae</taxon>
        <taxon>Drosophila</taxon>
    </lineage>
</organism>
<accession>A0A0M3QUC0</accession>
<dbReference type="OMA" id="GFWHGRC"/>
<evidence type="ECO:0000313" key="1">
    <source>
        <dbReference type="EMBL" id="ALC40369.1"/>
    </source>
</evidence>
<dbReference type="STRING" id="30019.A0A0M3QUC0"/>
<name>A0A0M3QUC0_DROBS</name>
<dbReference type="EMBL" id="CP012523">
    <property type="protein sequence ID" value="ALC40369.1"/>
    <property type="molecule type" value="Genomic_DNA"/>
</dbReference>